<dbReference type="Proteomes" id="UP001495910">
    <property type="component" value="Unassembled WGS sequence"/>
</dbReference>
<dbReference type="InterPro" id="IPR023271">
    <property type="entry name" value="Aquaporin-like"/>
</dbReference>
<dbReference type="PIRSF" id="PIRSF015380">
    <property type="entry name" value="Site-sp_rcmb"/>
    <property type="match status" value="1"/>
</dbReference>
<feature type="transmembrane region" description="Helical" evidence="5">
    <location>
        <begin position="467"/>
        <end position="491"/>
    </location>
</feature>
<dbReference type="RefSeq" id="WP_342828414.1">
    <property type="nucleotide sequence ID" value="NZ_JBANDC010000003.1"/>
</dbReference>
<evidence type="ECO:0000256" key="1">
    <source>
        <dbReference type="ARBA" id="ARBA00004141"/>
    </source>
</evidence>
<dbReference type="EMBL" id="JBANDC010000003">
    <property type="protein sequence ID" value="MEM4986713.1"/>
    <property type="molecule type" value="Genomic_DNA"/>
</dbReference>
<name>A0ABU9PRS4_9BURK</name>
<proteinExistence type="predicted"/>
<evidence type="ECO:0000313" key="6">
    <source>
        <dbReference type="EMBL" id="MEM4986713.1"/>
    </source>
</evidence>
<keyword evidence="4 5" id="KW-0472">Membrane</keyword>
<gene>
    <name evidence="6" type="ORF">V8G57_04845</name>
</gene>
<keyword evidence="3 5" id="KW-1133">Transmembrane helix</keyword>
<evidence type="ECO:0000313" key="7">
    <source>
        <dbReference type="Proteomes" id="UP001495910"/>
    </source>
</evidence>
<evidence type="ECO:0000256" key="2">
    <source>
        <dbReference type="ARBA" id="ARBA00022692"/>
    </source>
</evidence>
<evidence type="ECO:0000256" key="4">
    <source>
        <dbReference type="ARBA" id="ARBA00023136"/>
    </source>
</evidence>
<reference evidence="6 7" key="1">
    <citation type="submission" date="2024-02" db="EMBL/GenBank/DDBJ databases">
        <title>Draft genome sequence of Collimonas sp. strain H4R21, an effective mineral-weathering bacterial strain isolated from the beech rhizosphere.</title>
        <authorList>
            <person name="Morin E."/>
            <person name="Uroz S."/>
            <person name="Leveau J.H.J."/>
            <person name="Kumar R."/>
            <person name="Rey M.W."/>
            <person name="Pham J."/>
        </authorList>
    </citation>
    <scope>NUCLEOTIDE SEQUENCE [LARGE SCALE GENOMIC DNA]</scope>
    <source>
        <strain evidence="6 7">H4R21</strain>
    </source>
</reference>
<comment type="subcellular location">
    <subcellularLocation>
        <location evidence="1">Membrane</location>
        <topology evidence="1">Multi-pass membrane protein</topology>
    </subcellularLocation>
</comment>
<feature type="transmembrane region" description="Helical" evidence="5">
    <location>
        <begin position="583"/>
        <end position="603"/>
    </location>
</feature>
<evidence type="ECO:0000256" key="3">
    <source>
        <dbReference type="ARBA" id="ARBA00022989"/>
    </source>
</evidence>
<feature type="transmembrane region" description="Helical" evidence="5">
    <location>
        <begin position="405"/>
        <end position="427"/>
    </location>
</feature>
<dbReference type="InterPro" id="IPR011385">
    <property type="entry name" value="Site-sp_rcmbase"/>
</dbReference>
<comment type="caution">
    <text evidence="6">The sequence shown here is derived from an EMBL/GenBank/DDBJ whole genome shotgun (WGS) entry which is preliminary data.</text>
</comment>
<protein>
    <submittedName>
        <fullName evidence="6">Site-specific recombinase</fullName>
    </submittedName>
</protein>
<evidence type="ECO:0000256" key="5">
    <source>
        <dbReference type="SAM" id="Phobius"/>
    </source>
</evidence>
<keyword evidence="7" id="KW-1185">Reference proteome</keyword>
<feature type="transmembrane region" description="Helical" evidence="5">
    <location>
        <begin position="631"/>
        <end position="658"/>
    </location>
</feature>
<organism evidence="6 7">
    <name type="scientific">Collimonas rhizosphaerae</name>
    <dbReference type="NCBI Taxonomy" id="3126357"/>
    <lineage>
        <taxon>Bacteria</taxon>
        <taxon>Pseudomonadati</taxon>
        <taxon>Pseudomonadota</taxon>
        <taxon>Betaproteobacteria</taxon>
        <taxon>Burkholderiales</taxon>
        <taxon>Oxalobacteraceae</taxon>
        <taxon>Collimonas</taxon>
    </lineage>
</organism>
<keyword evidence="2 5" id="KW-0812">Transmembrane</keyword>
<feature type="transmembrane region" description="Helical" evidence="5">
    <location>
        <begin position="511"/>
        <end position="537"/>
    </location>
</feature>
<accession>A0ABU9PRS4</accession>
<dbReference type="Pfam" id="PF10136">
    <property type="entry name" value="SpecificRecomb"/>
    <property type="match status" value="1"/>
</dbReference>
<sequence>MLSTLKLIAADPNSDNIDHLVALIKTLRPTRPELGQEAAENVRVLVQLLHGEPAQASALRHYILRLFSTRRQISLYTDTGILPNAGFFTELFQRLSFRILPPALDENYLRDCLDRLLPVETDYLWINAVPAADWLSLFDLLSQAAPYTDADNNAASDAVDRHKTVGELLEAIQTLSYRISAMGLEPALLRLYPSIDEFESPFLMQNVELHLYLNSYRRRLAAADSALDPSELPPLEDARHLSVMLDQCETIVLKIRKNALRMGSSVSLTYLLVRLEQSTARLRKLLSLVDAGPAEDGQADAASDPGAAEARQLARRSQALALGQELVEGHNRKYAVRELFADNINLLARNVTENASRTGEHYIAEDRSEYAAMFRSASGAGLVIGFMSLLKILASYLRAAPLVEAFLFSMNYSLGFMLIHVLHFTVATKQPAMTASRIASGLQSRDGRNIDLDSLVELIVKVIRTQFIAVAGNLLLAFPVAYLIALGYQALSGHHLVTPDKAAHLLHDIDPFASLALFHAAIAGVCLFLAGLISGYYDNKALYTHMALRVARAHWLRRLLGQPRLARFGEYLERNLGGLMGNFYFGILLGTIGTIGFMLGLPIDIRHITFSATNFATALVGLDNHMSWQTAVVSVIGVLAIGTVNLWVSFSLALFVALRARQVRFRHGLALAKAVFMRFRKSPKDFFIPPKRQAPMEEDKPAA</sequence>
<dbReference type="Gene3D" id="1.20.1080.10">
    <property type="entry name" value="Glycerol uptake facilitator protein"/>
    <property type="match status" value="1"/>
</dbReference>